<feature type="domain" description="Methyltransferase type 11" evidence="2">
    <location>
        <begin position="60"/>
        <end position="156"/>
    </location>
</feature>
<dbReference type="InterPro" id="IPR013216">
    <property type="entry name" value="Methyltransf_11"/>
</dbReference>
<dbReference type="InterPro" id="IPR029063">
    <property type="entry name" value="SAM-dependent_MTases_sf"/>
</dbReference>
<evidence type="ECO:0000313" key="3">
    <source>
        <dbReference type="EMBL" id="MYV04356.1"/>
    </source>
</evidence>
<dbReference type="GO" id="GO:0008757">
    <property type="term" value="F:S-adenosylmethionine-dependent methyltransferase activity"/>
    <property type="evidence" value="ECO:0007669"/>
    <property type="project" value="InterPro"/>
</dbReference>
<gene>
    <name evidence="3" type="ORF">GB992_00320</name>
</gene>
<evidence type="ECO:0000313" key="4">
    <source>
        <dbReference type="Proteomes" id="UP000480570"/>
    </source>
</evidence>
<organism evidence="3 4">
    <name type="scientific">Furfurilactobacillus rossiae</name>
    <dbReference type="NCBI Taxonomy" id="231049"/>
    <lineage>
        <taxon>Bacteria</taxon>
        <taxon>Bacillati</taxon>
        <taxon>Bacillota</taxon>
        <taxon>Bacilli</taxon>
        <taxon>Lactobacillales</taxon>
        <taxon>Lactobacillaceae</taxon>
        <taxon>Furfurilactobacillus</taxon>
    </lineage>
</organism>
<keyword evidence="3" id="KW-0808">Transferase</keyword>
<dbReference type="CDD" id="cd02440">
    <property type="entry name" value="AdoMet_MTases"/>
    <property type="match status" value="1"/>
</dbReference>
<proteinExistence type="predicted"/>
<name>A0A7C9INV7_9LACO</name>
<feature type="region of interest" description="Disordered" evidence="1">
    <location>
        <begin position="1"/>
        <end position="22"/>
    </location>
</feature>
<evidence type="ECO:0000259" key="2">
    <source>
        <dbReference type="Pfam" id="PF08241"/>
    </source>
</evidence>
<dbReference type="Gene3D" id="3.40.50.150">
    <property type="entry name" value="Vaccinia Virus protein VP39"/>
    <property type="match status" value="1"/>
</dbReference>
<dbReference type="Proteomes" id="UP000480570">
    <property type="component" value="Unassembled WGS sequence"/>
</dbReference>
<sequence>MSSLEAWNDMTTQSENNAQYQTDKNLSIRQRLHQQYSTNSQGLMPWLREQITIRPGDKILELGCGNGSLWEGYLTQISSTVQLTLSDYSQGMVDQVTRQFDQDSRVNCLKIDAQSIPFEDGTFDIVIANHTLHTVPNIALAIREIRRVLKPHGTFYTSANGNHGMEYYLHTAIQSIQPSNTSFSDQLSFNLQNGVPQLETAFRQVARRDYPDSLRITKTADLIAWIESTRTPDDGIDDALLKQLATYFGALRQRDGAIMIPKQVGLLIANN</sequence>
<accession>A0A7C9INV7</accession>
<dbReference type="SUPFAM" id="SSF53335">
    <property type="entry name" value="S-adenosyl-L-methionine-dependent methyltransferases"/>
    <property type="match status" value="1"/>
</dbReference>
<reference evidence="3 4" key="1">
    <citation type="journal article" date="2019" name="Appl. Environ. Microbiol.">
        <title>Genetic determinants of hydroxycinnamic acid metabolism in heterofermentative lactobacilli.</title>
        <authorList>
            <person name="Gaur G."/>
            <person name="Oh J.H."/>
            <person name="Filannino P."/>
            <person name="Gobbetti M."/>
            <person name="van Pijkeren J.P."/>
            <person name="Ganzle M.G."/>
        </authorList>
    </citation>
    <scope>NUCLEOTIDE SEQUENCE [LARGE SCALE GENOMIC DNA]</scope>
    <source>
        <strain evidence="3 4">FUA3583</strain>
    </source>
</reference>
<dbReference type="Pfam" id="PF08241">
    <property type="entry name" value="Methyltransf_11"/>
    <property type="match status" value="1"/>
</dbReference>
<keyword evidence="3" id="KW-0489">Methyltransferase</keyword>
<protein>
    <submittedName>
        <fullName evidence="3">Methyltransferase domain-containing protein</fullName>
    </submittedName>
</protein>
<dbReference type="PANTHER" id="PTHR43591">
    <property type="entry name" value="METHYLTRANSFERASE"/>
    <property type="match status" value="1"/>
</dbReference>
<dbReference type="EMBL" id="WEZT01000001">
    <property type="protein sequence ID" value="MYV04356.1"/>
    <property type="molecule type" value="Genomic_DNA"/>
</dbReference>
<dbReference type="GO" id="GO:0032259">
    <property type="term" value="P:methylation"/>
    <property type="evidence" value="ECO:0007669"/>
    <property type="project" value="UniProtKB-KW"/>
</dbReference>
<comment type="caution">
    <text evidence="3">The sequence shown here is derived from an EMBL/GenBank/DDBJ whole genome shotgun (WGS) entry which is preliminary data.</text>
</comment>
<dbReference type="AlphaFoldDB" id="A0A7C9INV7"/>
<evidence type="ECO:0000256" key="1">
    <source>
        <dbReference type="SAM" id="MobiDB-lite"/>
    </source>
</evidence>